<organism evidence="2 3">
    <name type="scientific">Gigaspora margarita</name>
    <dbReference type="NCBI Taxonomy" id="4874"/>
    <lineage>
        <taxon>Eukaryota</taxon>
        <taxon>Fungi</taxon>
        <taxon>Fungi incertae sedis</taxon>
        <taxon>Mucoromycota</taxon>
        <taxon>Glomeromycotina</taxon>
        <taxon>Glomeromycetes</taxon>
        <taxon>Diversisporales</taxon>
        <taxon>Gigasporaceae</taxon>
        <taxon>Gigaspora</taxon>
    </lineage>
</organism>
<sequence length="41" mass="4503">MAQDFLAVPATSIALEQMFSCAGHIIDDNYTLLDLDTITML</sequence>
<dbReference type="InterPro" id="IPR012337">
    <property type="entry name" value="RNaseH-like_sf"/>
</dbReference>
<gene>
    <name evidence="2" type="ORF">GMARGA_LOCUS31045</name>
</gene>
<comment type="caution">
    <text evidence="2">The sequence shown here is derived from an EMBL/GenBank/DDBJ whole genome shotgun (WGS) entry which is preliminary data.</text>
</comment>
<feature type="domain" description="HAT C-terminal dimerisation" evidence="1">
    <location>
        <begin position="1"/>
        <end position="38"/>
    </location>
</feature>
<dbReference type="InterPro" id="IPR008906">
    <property type="entry name" value="HATC_C_dom"/>
</dbReference>
<evidence type="ECO:0000313" key="3">
    <source>
        <dbReference type="Proteomes" id="UP000789901"/>
    </source>
</evidence>
<keyword evidence="3" id="KW-1185">Reference proteome</keyword>
<dbReference type="Pfam" id="PF05699">
    <property type="entry name" value="Dimer_Tnp_hAT"/>
    <property type="match status" value="1"/>
</dbReference>
<name>A0ABN7WHK6_GIGMA</name>
<evidence type="ECO:0000313" key="2">
    <source>
        <dbReference type="EMBL" id="CAG8832413.1"/>
    </source>
</evidence>
<accession>A0ABN7WHK6</accession>
<dbReference type="Proteomes" id="UP000789901">
    <property type="component" value="Unassembled WGS sequence"/>
</dbReference>
<feature type="non-terminal residue" evidence="2">
    <location>
        <position position="41"/>
    </location>
</feature>
<reference evidence="2 3" key="1">
    <citation type="submission" date="2021-06" db="EMBL/GenBank/DDBJ databases">
        <authorList>
            <person name="Kallberg Y."/>
            <person name="Tangrot J."/>
            <person name="Rosling A."/>
        </authorList>
    </citation>
    <scope>NUCLEOTIDE SEQUENCE [LARGE SCALE GENOMIC DNA]</scope>
    <source>
        <strain evidence="2 3">120-4 pot B 10/14</strain>
    </source>
</reference>
<evidence type="ECO:0000259" key="1">
    <source>
        <dbReference type="Pfam" id="PF05699"/>
    </source>
</evidence>
<dbReference type="EMBL" id="CAJVQB010045315">
    <property type="protein sequence ID" value="CAG8832413.1"/>
    <property type="molecule type" value="Genomic_DNA"/>
</dbReference>
<dbReference type="SUPFAM" id="SSF53098">
    <property type="entry name" value="Ribonuclease H-like"/>
    <property type="match status" value="1"/>
</dbReference>
<proteinExistence type="predicted"/>
<protein>
    <submittedName>
        <fullName evidence="2">30255_t:CDS:1</fullName>
    </submittedName>
</protein>